<keyword evidence="2" id="KW-1185">Reference proteome</keyword>
<evidence type="ECO:0000313" key="1">
    <source>
        <dbReference type="EMBL" id="KAJ6741712.1"/>
    </source>
</evidence>
<reference evidence="1" key="2">
    <citation type="journal article" date="2023" name="Int. J. Mol. Sci.">
        <title>De Novo Assembly and Annotation of 11 Diverse Shrub Willow (Salix) Genomes Reveals Novel Gene Organization in Sex-Linked Regions.</title>
        <authorList>
            <person name="Hyden B."/>
            <person name="Feng K."/>
            <person name="Yates T.B."/>
            <person name="Jawdy S."/>
            <person name="Cereghino C."/>
            <person name="Smart L.B."/>
            <person name="Muchero W."/>
        </authorList>
    </citation>
    <scope>NUCLEOTIDE SEQUENCE [LARGE SCALE GENOMIC DNA]</scope>
    <source>
        <tissue evidence="1">Shoot tip</tissue>
    </source>
</reference>
<comment type="caution">
    <text evidence="1">The sequence shown here is derived from an EMBL/GenBank/DDBJ whole genome shotgun (WGS) entry which is preliminary data.</text>
</comment>
<name>A0A9Q0V4M2_SALVM</name>
<dbReference type="Proteomes" id="UP001151529">
    <property type="component" value="Chromosome 6"/>
</dbReference>
<gene>
    <name evidence="1" type="ORF">OIU85_015853</name>
</gene>
<dbReference type="AlphaFoldDB" id="A0A9Q0V4M2"/>
<evidence type="ECO:0000313" key="2">
    <source>
        <dbReference type="Proteomes" id="UP001151529"/>
    </source>
</evidence>
<reference evidence="1" key="1">
    <citation type="submission" date="2022-11" db="EMBL/GenBank/DDBJ databases">
        <authorList>
            <person name="Hyden B.L."/>
            <person name="Feng K."/>
            <person name="Yates T."/>
            <person name="Jawdy S."/>
            <person name="Smart L.B."/>
            <person name="Muchero W."/>
        </authorList>
    </citation>
    <scope>NUCLEOTIDE SEQUENCE</scope>
    <source>
        <tissue evidence="1">Shoot tip</tissue>
    </source>
</reference>
<sequence length="221" mass="24214">MSFVHQHSTPISFSSSSHSLADSTITIIPWKIQALCCPRSQKTRWSIVETSIGDFEWTLSLQSTLVLLLMFFDAQQMFVTWNCINNGTCNNGRIYYAFRFLSGLGSASAGASALVVCTEKVGSKWGGQMGSIAGISCFRAIIVARNTALSMVRQELVLGAVSSPVLISAGRSYLGSVMRESGLVILYCSVFVFCLPEIRGVTLCDTMDEHEEKDQLAMRLQ</sequence>
<dbReference type="EMBL" id="JAPFFL010000002">
    <property type="protein sequence ID" value="KAJ6741712.1"/>
    <property type="molecule type" value="Genomic_DNA"/>
</dbReference>
<organism evidence="1 2">
    <name type="scientific">Salix viminalis</name>
    <name type="common">Common osier</name>
    <name type="synonym">Basket willow</name>
    <dbReference type="NCBI Taxonomy" id="40686"/>
    <lineage>
        <taxon>Eukaryota</taxon>
        <taxon>Viridiplantae</taxon>
        <taxon>Streptophyta</taxon>
        <taxon>Embryophyta</taxon>
        <taxon>Tracheophyta</taxon>
        <taxon>Spermatophyta</taxon>
        <taxon>Magnoliopsida</taxon>
        <taxon>eudicotyledons</taxon>
        <taxon>Gunneridae</taxon>
        <taxon>Pentapetalae</taxon>
        <taxon>rosids</taxon>
        <taxon>fabids</taxon>
        <taxon>Malpighiales</taxon>
        <taxon>Salicaceae</taxon>
        <taxon>Saliceae</taxon>
        <taxon>Salix</taxon>
    </lineage>
</organism>
<proteinExistence type="predicted"/>
<accession>A0A9Q0V4M2</accession>
<dbReference type="OrthoDB" id="5296287at2759"/>
<protein>
    <submittedName>
        <fullName evidence="1">ORGANIC CATION/CARNITINE TRANSPORTER 3</fullName>
    </submittedName>
</protein>